<proteinExistence type="inferred from homology"/>
<evidence type="ECO:0000313" key="9">
    <source>
        <dbReference type="EMBL" id="GAA4515298.1"/>
    </source>
</evidence>
<feature type="domain" description="SusD-like N-terminal" evidence="8">
    <location>
        <begin position="107"/>
        <end position="232"/>
    </location>
</feature>
<name>A0ABP8R153_9SPHI</name>
<feature type="chain" id="PRO_5046493205" evidence="6">
    <location>
        <begin position="20"/>
        <end position="614"/>
    </location>
</feature>
<keyword evidence="10" id="KW-1185">Reference proteome</keyword>
<protein>
    <submittedName>
        <fullName evidence="9">RagB/SusD family nutrient uptake outer membrane protein</fullName>
    </submittedName>
</protein>
<keyword evidence="5" id="KW-0998">Cell outer membrane</keyword>
<evidence type="ECO:0000256" key="5">
    <source>
        <dbReference type="ARBA" id="ARBA00023237"/>
    </source>
</evidence>
<dbReference type="SUPFAM" id="SSF48452">
    <property type="entry name" value="TPR-like"/>
    <property type="match status" value="1"/>
</dbReference>
<dbReference type="Proteomes" id="UP001500394">
    <property type="component" value="Unassembled WGS sequence"/>
</dbReference>
<evidence type="ECO:0000256" key="1">
    <source>
        <dbReference type="ARBA" id="ARBA00004442"/>
    </source>
</evidence>
<evidence type="ECO:0000256" key="2">
    <source>
        <dbReference type="ARBA" id="ARBA00006275"/>
    </source>
</evidence>
<organism evidence="9 10">
    <name type="scientific">Sphingobacterium thermophilum</name>
    <dbReference type="NCBI Taxonomy" id="768534"/>
    <lineage>
        <taxon>Bacteria</taxon>
        <taxon>Pseudomonadati</taxon>
        <taxon>Bacteroidota</taxon>
        <taxon>Sphingobacteriia</taxon>
        <taxon>Sphingobacteriales</taxon>
        <taxon>Sphingobacteriaceae</taxon>
        <taxon>Sphingobacterium</taxon>
    </lineage>
</organism>
<gene>
    <name evidence="9" type="ORF">GCM10023173_12940</name>
</gene>
<dbReference type="Pfam" id="PF14322">
    <property type="entry name" value="SusD-like_3"/>
    <property type="match status" value="1"/>
</dbReference>
<dbReference type="InterPro" id="IPR012944">
    <property type="entry name" value="SusD_RagB_dom"/>
</dbReference>
<comment type="caution">
    <text evidence="9">The sequence shown here is derived from an EMBL/GenBank/DDBJ whole genome shotgun (WGS) entry which is preliminary data.</text>
</comment>
<keyword evidence="3 6" id="KW-0732">Signal</keyword>
<dbReference type="InterPro" id="IPR011990">
    <property type="entry name" value="TPR-like_helical_dom_sf"/>
</dbReference>
<dbReference type="InterPro" id="IPR033985">
    <property type="entry name" value="SusD-like_N"/>
</dbReference>
<evidence type="ECO:0000256" key="4">
    <source>
        <dbReference type="ARBA" id="ARBA00023136"/>
    </source>
</evidence>
<keyword evidence="4" id="KW-0472">Membrane</keyword>
<sequence length="614" mass="70277">MKFNNKALTLLFGASLLFASCNKDVLDRGPLTSYFDDEYWQDETQLRLFAKGFYTQYFNGYNSSWTTDYTPVRGYTFSDDLTINAAQSSFENAVPSSRYSTSESGSWIAQYGGPTWNFSWVRKSNIFIDRVENISKSKVTTEAYKHWSAVARFFRGFEYARLVSVFGDVPYFDGVVAENDFDTQYKDRDDRGLVMDKVYDDFKYTLANIRTNDGLQNLDKYVAAAFISRLMLFEGSWQKYHGLDQDRAKKYLEFAVEAAEIVMNSGKYSFDSDYKSLFASQDLAANKEVILYRAYDNTLGVTHAIASYQNGLEAQNQAVNLDFLKSYICNDGEVYSNSSVDGANSFRLEDLAKSRDPRFEASFSTDYETIASSLVYGNKFVARDGYKLSTSHPDYSKWASNTNTSDAAVIRLAEVVLNWIEAKQILAESFGGAPVTQQDLDKSINAIRNRPLDPIAIQKGVKKTAPLILDQYPNDPNRDADVSPLMWEIRRERRMEFVFEFSRLQDIRRWKKLEYMDFSRKQDYFLGAWVNVPQDAKGLLADKYKGVTKVLNAAGNVVTYDGTNADQLVGFLFIQNAKNRNQFSERNYLAPVGLAQINEYEQRGYKLTQTKYWN</sequence>
<evidence type="ECO:0000259" key="8">
    <source>
        <dbReference type="Pfam" id="PF14322"/>
    </source>
</evidence>
<reference evidence="10" key="1">
    <citation type="journal article" date="2019" name="Int. J. Syst. Evol. Microbiol.">
        <title>The Global Catalogue of Microorganisms (GCM) 10K type strain sequencing project: providing services to taxonomists for standard genome sequencing and annotation.</title>
        <authorList>
            <consortium name="The Broad Institute Genomics Platform"/>
            <consortium name="The Broad Institute Genome Sequencing Center for Infectious Disease"/>
            <person name="Wu L."/>
            <person name="Ma J."/>
        </authorList>
    </citation>
    <scope>NUCLEOTIDE SEQUENCE [LARGE SCALE GENOMIC DNA]</scope>
    <source>
        <strain evidence="10">JCM 17858</strain>
    </source>
</reference>
<evidence type="ECO:0000313" key="10">
    <source>
        <dbReference type="Proteomes" id="UP001500394"/>
    </source>
</evidence>
<dbReference type="EMBL" id="BAABGR010000015">
    <property type="protein sequence ID" value="GAA4515298.1"/>
    <property type="molecule type" value="Genomic_DNA"/>
</dbReference>
<accession>A0ABP8R153</accession>
<dbReference type="RefSeq" id="WP_345066344.1">
    <property type="nucleotide sequence ID" value="NZ_BAABGR010000015.1"/>
</dbReference>
<evidence type="ECO:0000256" key="6">
    <source>
        <dbReference type="SAM" id="SignalP"/>
    </source>
</evidence>
<comment type="subcellular location">
    <subcellularLocation>
        <location evidence="1">Cell outer membrane</location>
    </subcellularLocation>
</comment>
<feature type="domain" description="RagB/SusD" evidence="7">
    <location>
        <begin position="287"/>
        <end position="613"/>
    </location>
</feature>
<feature type="signal peptide" evidence="6">
    <location>
        <begin position="1"/>
        <end position="19"/>
    </location>
</feature>
<evidence type="ECO:0000256" key="3">
    <source>
        <dbReference type="ARBA" id="ARBA00022729"/>
    </source>
</evidence>
<comment type="similarity">
    <text evidence="2">Belongs to the SusD family.</text>
</comment>
<evidence type="ECO:0000259" key="7">
    <source>
        <dbReference type="Pfam" id="PF07980"/>
    </source>
</evidence>
<dbReference type="Pfam" id="PF07980">
    <property type="entry name" value="SusD_RagB"/>
    <property type="match status" value="1"/>
</dbReference>
<dbReference type="PROSITE" id="PS51257">
    <property type="entry name" value="PROKAR_LIPOPROTEIN"/>
    <property type="match status" value="1"/>
</dbReference>
<dbReference type="Gene3D" id="1.25.40.390">
    <property type="match status" value="1"/>
</dbReference>